<keyword evidence="1 4" id="KW-0560">Oxidoreductase</keyword>
<dbReference type="PANTHER" id="PTHR30137:SF8">
    <property type="entry name" value="BLR5498 PROTEIN"/>
    <property type="match status" value="1"/>
</dbReference>
<evidence type="ECO:0000256" key="2">
    <source>
        <dbReference type="ARBA" id="ARBA00023033"/>
    </source>
</evidence>
<dbReference type="Proteomes" id="UP000242447">
    <property type="component" value="Chromosome"/>
</dbReference>
<dbReference type="RefSeq" id="WP_085786948.1">
    <property type="nucleotide sequence ID" value="NZ_CP019937.1"/>
</dbReference>
<name>A0A1W6P2L0_9RHOB</name>
<proteinExistence type="predicted"/>
<feature type="domain" description="Luciferase-like" evidence="3">
    <location>
        <begin position="17"/>
        <end position="298"/>
    </location>
</feature>
<dbReference type="InterPro" id="IPR011251">
    <property type="entry name" value="Luciferase-like_dom"/>
</dbReference>
<dbReference type="InterPro" id="IPR036661">
    <property type="entry name" value="Luciferase-like_sf"/>
</dbReference>
<dbReference type="OrthoDB" id="9803968at2"/>
<dbReference type="AlphaFoldDB" id="A0A1W6P2L0"/>
<keyword evidence="2 4" id="KW-0503">Monooxygenase</keyword>
<dbReference type="EMBL" id="CP019937">
    <property type="protein sequence ID" value="ARO15570.1"/>
    <property type="molecule type" value="Genomic_DNA"/>
</dbReference>
<dbReference type="STRING" id="92947.BVG79_02230"/>
<dbReference type="Pfam" id="PF00296">
    <property type="entry name" value="Bac_luciferase"/>
    <property type="match status" value="1"/>
</dbReference>
<dbReference type="SUPFAM" id="SSF51679">
    <property type="entry name" value="Bacterial luciferase-like"/>
    <property type="match status" value="1"/>
</dbReference>
<dbReference type="GO" id="GO:0005829">
    <property type="term" value="C:cytosol"/>
    <property type="evidence" value="ECO:0007669"/>
    <property type="project" value="TreeGrafter"/>
</dbReference>
<dbReference type="InterPro" id="IPR022290">
    <property type="entry name" value="LLM_Atu2307-like"/>
</dbReference>
<dbReference type="PANTHER" id="PTHR30137">
    <property type="entry name" value="LUCIFERASE-LIKE MONOOXYGENASE"/>
    <property type="match status" value="1"/>
</dbReference>
<sequence length="342" mass="37754">MTKNIEFGLDTFGDVTRLQNGKLASHGQVLRELVEEGVLAEQVGVDVFGVGEHHRADFAVSAIEPVLAAIAVKTDKIKLASAVTVLSSDDPIRVYERFATVQALSNGRAEMIVGRGSFTESFPLFGFDMADYDKLFSEKLDLLAQLLKEEKVSWKGTIRPELKKVTVYPRPEAPIKTWIGVGGSPESVVRTASYNMPMLLAVIGGAASRFKPYVDLYKRAHEQFGTKPQPVGMHSPGHVGPTDAEAQEEYFEGYQKMHVLIGRERGWPPLKKEDFLREISHGSLYVGGPETVARKIAGNLKTLDLDRFTLKYSAGPQLFSTQTRGIELFGTKVIPMVRDMLA</sequence>
<reference evidence="4 5" key="1">
    <citation type="submission" date="2017-02" db="EMBL/GenBank/DDBJ databases">
        <title>Ketogulonicigenium robustum SPU B003 Genome sequencing and assembly.</title>
        <authorList>
            <person name="Li Y."/>
            <person name="Liu L."/>
            <person name="Wang C."/>
            <person name="Zhang M."/>
            <person name="Zhang T."/>
            <person name="Zhang Y."/>
        </authorList>
    </citation>
    <scope>NUCLEOTIDE SEQUENCE [LARGE SCALE GENOMIC DNA]</scope>
    <source>
        <strain evidence="4 5">SPU_B003</strain>
    </source>
</reference>
<evidence type="ECO:0000313" key="4">
    <source>
        <dbReference type="EMBL" id="ARO15570.1"/>
    </source>
</evidence>
<gene>
    <name evidence="4" type="primary">luxA</name>
    <name evidence="4" type="ORF">BVG79_02230</name>
</gene>
<accession>A0A1W6P2L0</accession>
<dbReference type="GO" id="GO:0047646">
    <property type="term" value="F:alkanal monooxygenase (FMN-linked) activity"/>
    <property type="evidence" value="ECO:0007669"/>
    <property type="project" value="UniProtKB-EC"/>
</dbReference>
<dbReference type="KEGG" id="kro:BVG79_02230"/>
<dbReference type="InterPro" id="IPR050766">
    <property type="entry name" value="Bact_Lucif_Oxidored"/>
</dbReference>
<protein>
    <submittedName>
        <fullName evidence="4">Alkanal monooxygenase alpha chain</fullName>
        <ecNumber evidence="4">1.14.14.3</ecNumber>
    </submittedName>
</protein>
<keyword evidence="5" id="KW-1185">Reference proteome</keyword>
<dbReference type="Gene3D" id="3.20.20.30">
    <property type="entry name" value="Luciferase-like domain"/>
    <property type="match status" value="1"/>
</dbReference>
<dbReference type="NCBIfam" id="TIGR03858">
    <property type="entry name" value="LLM_2I7G"/>
    <property type="match status" value="1"/>
</dbReference>
<dbReference type="EC" id="1.14.14.3" evidence="4"/>
<evidence type="ECO:0000256" key="1">
    <source>
        <dbReference type="ARBA" id="ARBA00023002"/>
    </source>
</evidence>
<organism evidence="4 5">
    <name type="scientific">Ketogulonicigenium robustum</name>
    <dbReference type="NCBI Taxonomy" id="92947"/>
    <lineage>
        <taxon>Bacteria</taxon>
        <taxon>Pseudomonadati</taxon>
        <taxon>Pseudomonadota</taxon>
        <taxon>Alphaproteobacteria</taxon>
        <taxon>Rhodobacterales</taxon>
        <taxon>Roseobacteraceae</taxon>
        <taxon>Ketogulonicigenium</taxon>
    </lineage>
</organism>
<evidence type="ECO:0000313" key="5">
    <source>
        <dbReference type="Proteomes" id="UP000242447"/>
    </source>
</evidence>
<evidence type="ECO:0000259" key="3">
    <source>
        <dbReference type="Pfam" id="PF00296"/>
    </source>
</evidence>